<dbReference type="EMBL" id="GBXM01083189">
    <property type="protein sequence ID" value="JAH25388.1"/>
    <property type="molecule type" value="Transcribed_RNA"/>
</dbReference>
<evidence type="ECO:0000313" key="1">
    <source>
        <dbReference type="EMBL" id="JAH25388.1"/>
    </source>
</evidence>
<protein>
    <submittedName>
        <fullName evidence="1">Uncharacterized protein</fullName>
    </submittedName>
</protein>
<organism evidence="1">
    <name type="scientific">Anguilla anguilla</name>
    <name type="common">European freshwater eel</name>
    <name type="synonym">Muraena anguilla</name>
    <dbReference type="NCBI Taxonomy" id="7936"/>
    <lineage>
        <taxon>Eukaryota</taxon>
        <taxon>Metazoa</taxon>
        <taxon>Chordata</taxon>
        <taxon>Craniata</taxon>
        <taxon>Vertebrata</taxon>
        <taxon>Euteleostomi</taxon>
        <taxon>Actinopterygii</taxon>
        <taxon>Neopterygii</taxon>
        <taxon>Teleostei</taxon>
        <taxon>Anguilliformes</taxon>
        <taxon>Anguillidae</taxon>
        <taxon>Anguilla</taxon>
    </lineage>
</organism>
<reference evidence="1" key="2">
    <citation type="journal article" date="2015" name="Fish Shellfish Immunol.">
        <title>Early steps in the European eel (Anguilla anguilla)-Vibrio vulnificus interaction in the gills: Role of the RtxA13 toxin.</title>
        <authorList>
            <person name="Callol A."/>
            <person name="Pajuelo D."/>
            <person name="Ebbesson L."/>
            <person name="Teles M."/>
            <person name="MacKenzie S."/>
            <person name="Amaro C."/>
        </authorList>
    </citation>
    <scope>NUCLEOTIDE SEQUENCE</scope>
</reference>
<accession>A0A0E9RAN6</accession>
<sequence>MLYHPHPCRRAVQLKFMHCSDRLAHKPGPIFHTAGHAALQES</sequence>
<name>A0A0E9RAN6_ANGAN</name>
<dbReference type="AlphaFoldDB" id="A0A0E9RAN6"/>
<proteinExistence type="predicted"/>
<reference evidence="1" key="1">
    <citation type="submission" date="2014-11" db="EMBL/GenBank/DDBJ databases">
        <authorList>
            <person name="Amaro Gonzalez C."/>
        </authorList>
    </citation>
    <scope>NUCLEOTIDE SEQUENCE</scope>
</reference>